<reference evidence="2 3" key="1">
    <citation type="submission" date="2017-04" db="EMBL/GenBank/DDBJ databases">
        <title>Draft genome sequence of Tuber borchii Vittad., a whitish edible truffle.</title>
        <authorList>
            <consortium name="DOE Joint Genome Institute"/>
            <person name="Murat C."/>
            <person name="Kuo A."/>
            <person name="Barry K.W."/>
            <person name="Clum A."/>
            <person name="Dockter R.B."/>
            <person name="Fauchery L."/>
            <person name="Iotti M."/>
            <person name="Kohler A."/>
            <person name="Labutti K."/>
            <person name="Lindquist E.A."/>
            <person name="Lipzen A."/>
            <person name="Ohm R.A."/>
            <person name="Wang M."/>
            <person name="Grigoriev I.V."/>
            <person name="Zambonelli A."/>
            <person name="Martin F.M."/>
        </authorList>
    </citation>
    <scope>NUCLEOTIDE SEQUENCE [LARGE SCALE GENOMIC DNA]</scope>
    <source>
        <strain evidence="2 3">Tbo3840</strain>
    </source>
</reference>
<proteinExistence type="predicted"/>
<gene>
    <name evidence="2" type="ORF">B9Z19DRAFT_208777</name>
</gene>
<sequence>MPHFIESPVSSNTMTSHSCSHSESTLLGSYILEASEIPKPTITTNATSNDHDPEHTPTTTTTTTTTAAGATTAHLLSYTHLSPNINSSSPSYQTTHYFLRPSSPVSSTSSPTITSPPPTATTNLHNLHQSLLRSHDLDLLLQEQPLVVLMLDERSVQSISIGEFLPGPYFPTEAEEHELGAGTIAQCGYALQRFLNTGMEEEANAVYALSIGGWCQDIRHSKEEGSERVND</sequence>
<evidence type="ECO:0000313" key="2">
    <source>
        <dbReference type="EMBL" id="PUU83089.1"/>
    </source>
</evidence>
<keyword evidence="3" id="KW-1185">Reference proteome</keyword>
<evidence type="ECO:0000313" key="3">
    <source>
        <dbReference type="Proteomes" id="UP000244722"/>
    </source>
</evidence>
<feature type="compositionally biased region" description="Low complexity" evidence="1">
    <location>
        <begin position="56"/>
        <end position="65"/>
    </location>
</feature>
<evidence type="ECO:0000256" key="1">
    <source>
        <dbReference type="SAM" id="MobiDB-lite"/>
    </source>
</evidence>
<protein>
    <submittedName>
        <fullName evidence="2">Uncharacterized protein</fullName>
    </submittedName>
</protein>
<feature type="region of interest" description="Disordered" evidence="1">
    <location>
        <begin position="1"/>
        <end position="20"/>
    </location>
</feature>
<dbReference type="Proteomes" id="UP000244722">
    <property type="component" value="Unassembled WGS sequence"/>
</dbReference>
<name>A0A2T7A5S2_TUBBO</name>
<feature type="compositionally biased region" description="Polar residues" evidence="1">
    <location>
        <begin position="8"/>
        <end position="20"/>
    </location>
</feature>
<accession>A0A2T7A5S2</accession>
<feature type="region of interest" description="Disordered" evidence="1">
    <location>
        <begin position="41"/>
        <end position="65"/>
    </location>
</feature>
<feature type="compositionally biased region" description="Low complexity" evidence="1">
    <location>
        <begin position="101"/>
        <end position="113"/>
    </location>
</feature>
<dbReference type="AlphaFoldDB" id="A0A2T7A5S2"/>
<dbReference type="EMBL" id="NESQ01000017">
    <property type="protein sequence ID" value="PUU83089.1"/>
    <property type="molecule type" value="Genomic_DNA"/>
</dbReference>
<dbReference type="OrthoDB" id="5488781at2759"/>
<comment type="caution">
    <text evidence="2">The sequence shown here is derived from an EMBL/GenBank/DDBJ whole genome shotgun (WGS) entry which is preliminary data.</text>
</comment>
<organism evidence="2 3">
    <name type="scientific">Tuber borchii</name>
    <name type="common">White truffle</name>
    <dbReference type="NCBI Taxonomy" id="42251"/>
    <lineage>
        <taxon>Eukaryota</taxon>
        <taxon>Fungi</taxon>
        <taxon>Dikarya</taxon>
        <taxon>Ascomycota</taxon>
        <taxon>Pezizomycotina</taxon>
        <taxon>Pezizomycetes</taxon>
        <taxon>Pezizales</taxon>
        <taxon>Tuberaceae</taxon>
        <taxon>Tuber</taxon>
    </lineage>
</organism>
<feature type="region of interest" description="Disordered" evidence="1">
    <location>
        <begin position="98"/>
        <end position="121"/>
    </location>
</feature>